<evidence type="ECO:0000259" key="2">
    <source>
        <dbReference type="Pfam" id="PF24035"/>
    </source>
</evidence>
<gene>
    <name evidence="3" type="ORF">K933_16522</name>
</gene>
<reference evidence="3 4" key="1">
    <citation type="journal article" date="2013" name="Genome Announc.">
        <title>Draft Genome Sequence of 'Candidatus Halobonum tyrrellensis' Strain G22, Isolated from the Hypersaline Waters of Lake Tyrrell, Australia.</title>
        <authorList>
            <person name="Ugalde J.A."/>
            <person name="Narasingarao P."/>
            <person name="Kuo S."/>
            <person name="Podell S."/>
            <person name="Allen E.E."/>
        </authorList>
    </citation>
    <scope>NUCLEOTIDE SEQUENCE [LARGE SCALE GENOMIC DNA]</scope>
    <source>
        <strain evidence="3 4">G22</strain>
    </source>
</reference>
<keyword evidence="1" id="KW-1133">Transmembrane helix</keyword>
<comment type="caution">
    <text evidence="3">The sequence shown here is derived from an EMBL/GenBank/DDBJ whole genome shotgun (WGS) entry which is preliminary data.</text>
</comment>
<proteinExistence type="predicted"/>
<feature type="transmembrane region" description="Helical" evidence="1">
    <location>
        <begin position="127"/>
        <end position="145"/>
    </location>
</feature>
<keyword evidence="1" id="KW-0812">Transmembrane</keyword>
<feature type="domain" description="DUF7344" evidence="2">
    <location>
        <begin position="24"/>
        <end position="102"/>
    </location>
</feature>
<dbReference type="Pfam" id="PF24035">
    <property type="entry name" value="DUF7344"/>
    <property type="match status" value="1"/>
</dbReference>
<keyword evidence="4" id="KW-1185">Reference proteome</keyword>
<protein>
    <recommendedName>
        <fullName evidence="2">DUF7344 domain-containing protein</fullName>
    </recommendedName>
</protein>
<feature type="transmembrane region" description="Helical" evidence="1">
    <location>
        <begin position="157"/>
        <end position="174"/>
    </location>
</feature>
<dbReference type="Proteomes" id="UP000017840">
    <property type="component" value="Unassembled WGS sequence"/>
</dbReference>
<dbReference type="AlphaFoldDB" id="V4HGF8"/>
<dbReference type="EMBL" id="ASGZ01000068">
    <property type="protein sequence ID" value="ESP86884.1"/>
    <property type="molecule type" value="Genomic_DNA"/>
</dbReference>
<evidence type="ECO:0000313" key="3">
    <source>
        <dbReference type="EMBL" id="ESP86884.1"/>
    </source>
</evidence>
<dbReference type="InterPro" id="IPR055768">
    <property type="entry name" value="DUF7344"/>
</dbReference>
<evidence type="ECO:0000313" key="4">
    <source>
        <dbReference type="Proteomes" id="UP000017840"/>
    </source>
</evidence>
<dbReference type="RefSeq" id="WP_023395872.1">
    <property type="nucleotide sequence ID" value="NZ_ASGZ01000068.1"/>
</dbReference>
<dbReference type="eggNOG" id="arCOG03828">
    <property type="taxonomic scope" value="Archaea"/>
</dbReference>
<name>V4HGF8_9EURY</name>
<organism evidence="3 4">
    <name type="scientific">Candidatus Halobonum tyrrellensis G22</name>
    <dbReference type="NCBI Taxonomy" id="1324957"/>
    <lineage>
        <taxon>Archaea</taxon>
        <taxon>Methanobacteriati</taxon>
        <taxon>Methanobacteriota</taxon>
        <taxon>Stenosarchaea group</taxon>
        <taxon>Halobacteria</taxon>
        <taxon>Halobacteriales</taxon>
        <taxon>Haloferacaceae</taxon>
        <taxon>Candidatus Halobonum</taxon>
    </lineage>
</organism>
<keyword evidence="1" id="KW-0472">Membrane</keyword>
<sequence length="195" mass="21440">MSLRNQVRGDPPREESRLTREDVFSLLSNRRRRYVLYSLRSEDGTTTIGDLATRIAAWEAEVAPAAVGSRRRKVVYNSLQQSHLPRLAENDLVVYDREAGTVDLTDRGARVGDYLARVPGRDRRWGWLYLGLAGVACLVAVAHLGGVPPVAGVAGEVWFTLFAATLLFVAVGNVSTEYVGRSSVEEPPERTGEEG</sequence>
<dbReference type="OrthoDB" id="331021at2157"/>
<evidence type="ECO:0000256" key="1">
    <source>
        <dbReference type="SAM" id="Phobius"/>
    </source>
</evidence>
<accession>V4HGF8</accession>